<dbReference type="Gene3D" id="3.10.20.90">
    <property type="entry name" value="Phosphatidylinositol 3-kinase Catalytic Subunit, Chain A, domain 1"/>
    <property type="match status" value="1"/>
</dbReference>
<protein>
    <submittedName>
        <fullName evidence="4">LAMI_0D11892g1_1</fullName>
    </submittedName>
</protein>
<dbReference type="InterPro" id="IPR029071">
    <property type="entry name" value="Ubiquitin-like_domsf"/>
</dbReference>
<evidence type="ECO:0000256" key="2">
    <source>
        <dbReference type="SAM" id="MobiDB-lite"/>
    </source>
</evidence>
<proteinExistence type="predicted"/>
<dbReference type="GO" id="GO:0005783">
    <property type="term" value="C:endoplasmic reticulum"/>
    <property type="evidence" value="ECO:0007669"/>
    <property type="project" value="TreeGrafter"/>
</dbReference>
<evidence type="ECO:0000259" key="3">
    <source>
        <dbReference type="PROSITE" id="PS50033"/>
    </source>
</evidence>
<evidence type="ECO:0000313" key="4">
    <source>
        <dbReference type="EMBL" id="SCU88948.1"/>
    </source>
</evidence>
<dbReference type="Pfam" id="PF14555">
    <property type="entry name" value="UBA_4"/>
    <property type="match status" value="1"/>
</dbReference>
<name>A0A1G4JFB7_9SACH</name>
<organism evidence="4 5">
    <name type="scientific">Lachancea mirantina</name>
    <dbReference type="NCBI Taxonomy" id="1230905"/>
    <lineage>
        <taxon>Eukaryota</taxon>
        <taxon>Fungi</taxon>
        <taxon>Dikarya</taxon>
        <taxon>Ascomycota</taxon>
        <taxon>Saccharomycotina</taxon>
        <taxon>Saccharomycetes</taxon>
        <taxon>Saccharomycetales</taxon>
        <taxon>Saccharomycetaceae</taxon>
        <taxon>Lachancea</taxon>
    </lineage>
</organism>
<dbReference type="PANTHER" id="PTHR23322">
    <property type="entry name" value="FAS-ASSOCIATED PROTEIN"/>
    <property type="match status" value="1"/>
</dbReference>
<dbReference type="PROSITE" id="PS50033">
    <property type="entry name" value="UBX"/>
    <property type="match status" value="1"/>
</dbReference>
<dbReference type="InterPro" id="IPR001012">
    <property type="entry name" value="UBX_dom"/>
</dbReference>
<evidence type="ECO:0000313" key="5">
    <source>
        <dbReference type="Proteomes" id="UP000191024"/>
    </source>
</evidence>
<dbReference type="PANTHER" id="PTHR23322:SF1">
    <property type="entry name" value="FAS-ASSOCIATED FACTOR 2"/>
    <property type="match status" value="1"/>
</dbReference>
<feature type="coiled-coil region" evidence="1">
    <location>
        <begin position="373"/>
        <end position="400"/>
    </location>
</feature>
<accession>A0A1G4JFB7</accession>
<dbReference type="STRING" id="1230905.A0A1G4JFB7"/>
<feature type="region of interest" description="Disordered" evidence="2">
    <location>
        <begin position="67"/>
        <end position="87"/>
    </location>
</feature>
<dbReference type="Pfam" id="PF00789">
    <property type="entry name" value="UBX"/>
    <property type="match status" value="1"/>
</dbReference>
<dbReference type="EMBL" id="LT598463">
    <property type="protein sequence ID" value="SCU88948.1"/>
    <property type="molecule type" value="Genomic_DNA"/>
</dbReference>
<evidence type="ECO:0000256" key="1">
    <source>
        <dbReference type="SAM" id="Coils"/>
    </source>
</evidence>
<dbReference type="GO" id="GO:0036503">
    <property type="term" value="P:ERAD pathway"/>
    <property type="evidence" value="ECO:0007669"/>
    <property type="project" value="TreeGrafter"/>
</dbReference>
<sequence length="589" mass="67210">MPVIRHESEEFNLAHDEEEKLNHFQLITGFPEDDLPQIIQLLRNHGWQLEPALSRYFDGDWRENLSGSGPALPPRPPTPMEPRLSETPLNSSSPFIINQANFIPSLPLARMLPLNYKEKFLNAGLDRPNSPFASHPAIIVLLVLPRILLKAGMGLLSLLWSIISFGFRTDGVQSETVAKLPSRPLTVSESLRTQISSKYQDSDELCNLISKEPYNDIYKKCEQEYKYLLLICMGDISSEDPTAIDINSERLTRHILNDSSTISLLKNLSDNVKIYARSAHDSEMWCVAKQLNIRQTPECLLIGNVLNSAGSTFSTTRMSVLGRLRIGNLQKFQNSLKLCLEKYDSEMVVNRTEREQLNTARLLKQMQDEAYENSLKQDQIKQKNRELAEKETALAEEKALQRLELIRLQRIIRSLKAVCLCLDLLCGEVEEEAGEKLASIQVRTSNGTRFILKLSKNDTLQKLYHVTYAHLWLQEFAPQNRFSILTKLKQKLLDLQEEVDDIDFQDALDDTGEHDEQQIRELALEQLEKLEKLAPDTDIELDFELVCPFPRSVISNDLNEVIGHVAQIWPQGNLLVESIEADDAHEDEE</sequence>
<dbReference type="OrthoDB" id="1026733at2759"/>
<dbReference type="AlphaFoldDB" id="A0A1G4JFB7"/>
<dbReference type="Gene3D" id="1.10.8.10">
    <property type="entry name" value="DNA helicase RuvA subunit, C-terminal domain"/>
    <property type="match status" value="1"/>
</dbReference>
<dbReference type="CDD" id="cd14273">
    <property type="entry name" value="UBA_TAP-C_like"/>
    <property type="match status" value="1"/>
</dbReference>
<keyword evidence="5" id="KW-1185">Reference proteome</keyword>
<reference evidence="4 5" key="1">
    <citation type="submission" date="2016-03" db="EMBL/GenBank/DDBJ databases">
        <authorList>
            <person name="Devillers H."/>
        </authorList>
    </citation>
    <scope>NUCLEOTIDE SEQUENCE [LARGE SCALE GENOMIC DNA]</scope>
    <source>
        <strain evidence="4">CBS 11717</strain>
    </source>
</reference>
<feature type="domain" description="UBX" evidence="3">
    <location>
        <begin position="433"/>
        <end position="512"/>
    </location>
</feature>
<keyword evidence="1" id="KW-0175">Coiled coil</keyword>
<dbReference type="InterPro" id="IPR050730">
    <property type="entry name" value="UBX_domain-protein"/>
</dbReference>
<dbReference type="GO" id="GO:0043130">
    <property type="term" value="F:ubiquitin binding"/>
    <property type="evidence" value="ECO:0007669"/>
    <property type="project" value="TreeGrafter"/>
</dbReference>
<dbReference type="SUPFAM" id="SSF54236">
    <property type="entry name" value="Ubiquitin-like"/>
    <property type="match status" value="1"/>
</dbReference>
<dbReference type="Proteomes" id="UP000191024">
    <property type="component" value="Chromosome D"/>
</dbReference>
<feature type="compositionally biased region" description="Pro residues" evidence="2">
    <location>
        <begin position="71"/>
        <end position="80"/>
    </location>
</feature>
<gene>
    <name evidence="4" type="ORF">LAMI_0D11892G</name>
</gene>